<dbReference type="EC" id="1.2.1.84" evidence="1"/>
<dbReference type="Pfam" id="PF07993">
    <property type="entry name" value="NAD_binding_4"/>
    <property type="match status" value="1"/>
</dbReference>
<dbReference type="EMBL" id="DUZY01000006">
    <property type="protein sequence ID" value="DAD42126.1"/>
    <property type="molecule type" value="Genomic_DNA"/>
</dbReference>
<comment type="function">
    <text evidence="1">Catalyzes the reduction of fatty acyl-CoA to fatty alcohols.</text>
</comment>
<comment type="catalytic activity">
    <reaction evidence="1">
        <text>a long-chain fatty acyl-CoA + 2 NADPH + 2 H(+) = a long-chain primary fatty alcohol + 2 NADP(+) + CoA</text>
        <dbReference type="Rhea" id="RHEA:52716"/>
        <dbReference type="ChEBI" id="CHEBI:15378"/>
        <dbReference type="ChEBI" id="CHEBI:57287"/>
        <dbReference type="ChEBI" id="CHEBI:57783"/>
        <dbReference type="ChEBI" id="CHEBI:58349"/>
        <dbReference type="ChEBI" id="CHEBI:77396"/>
        <dbReference type="ChEBI" id="CHEBI:83139"/>
        <dbReference type="EC" id="1.2.1.84"/>
    </reaction>
</comment>
<name>A0A822ZGF4_NELNU</name>
<proteinExistence type="inferred from homology"/>
<keyword evidence="1" id="KW-0444">Lipid biosynthesis</keyword>
<evidence type="ECO:0000256" key="1">
    <source>
        <dbReference type="RuleBase" id="RU363097"/>
    </source>
</evidence>
<evidence type="ECO:0000313" key="3">
    <source>
        <dbReference type="EMBL" id="DAD42126.1"/>
    </source>
</evidence>
<dbReference type="SUPFAM" id="SSF51735">
    <property type="entry name" value="NAD(P)-binding Rossmann-fold domains"/>
    <property type="match status" value="1"/>
</dbReference>
<dbReference type="PANTHER" id="PTHR11011:SF45">
    <property type="entry name" value="FATTY ACYL-COA REDUCTASE CG8306-RELATED"/>
    <property type="match status" value="1"/>
</dbReference>
<sequence length="110" mass="11955">MMISLTGHSSIGWQDTYVFTKAMGEMLLNSMRGDIPVVIMRPSVIESTLRESPSPDGLKASGTMMDPIILSYGKGQLTGFLTDPKTVLDVVSISSFFFTCLCRLATGEIN</sequence>
<dbReference type="GO" id="GO:0102965">
    <property type="term" value="F:alcohol-forming long-chain fatty acyl-CoA reductase activity"/>
    <property type="evidence" value="ECO:0007669"/>
    <property type="project" value="UniProtKB-EC"/>
</dbReference>
<dbReference type="GO" id="GO:0006629">
    <property type="term" value="P:lipid metabolic process"/>
    <property type="evidence" value="ECO:0007669"/>
    <property type="project" value="UniProtKB-KW"/>
</dbReference>
<dbReference type="GO" id="GO:0080019">
    <property type="term" value="F:alcohol-forming very long-chain fatty acyl-CoA reductase activity"/>
    <property type="evidence" value="ECO:0007669"/>
    <property type="project" value="InterPro"/>
</dbReference>
<gene>
    <name evidence="3" type="ORF">HUJ06_000356</name>
</gene>
<reference evidence="3 4" key="1">
    <citation type="journal article" date="2020" name="Mol. Biol. Evol.">
        <title>Distinct Expression and Methylation Patterns for Genes with Different Fates following a Single Whole-Genome Duplication in Flowering Plants.</title>
        <authorList>
            <person name="Shi T."/>
            <person name="Rahmani R.S."/>
            <person name="Gugger P.F."/>
            <person name="Wang M."/>
            <person name="Li H."/>
            <person name="Zhang Y."/>
            <person name="Li Z."/>
            <person name="Wang Q."/>
            <person name="Van de Peer Y."/>
            <person name="Marchal K."/>
            <person name="Chen J."/>
        </authorList>
    </citation>
    <scope>NUCLEOTIDE SEQUENCE [LARGE SCALE GENOMIC DNA]</scope>
    <source>
        <tissue evidence="3">Leaf</tissue>
    </source>
</reference>
<keyword evidence="4" id="KW-1185">Reference proteome</keyword>
<organism evidence="3 4">
    <name type="scientific">Nelumbo nucifera</name>
    <name type="common">Sacred lotus</name>
    <dbReference type="NCBI Taxonomy" id="4432"/>
    <lineage>
        <taxon>Eukaryota</taxon>
        <taxon>Viridiplantae</taxon>
        <taxon>Streptophyta</taxon>
        <taxon>Embryophyta</taxon>
        <taxon>Tracheophyta</taxon>
        <taxon>Spermatophyta</taxon>
        <taxon>Magnoliopsida</taxon>
        <taxon>Proteales</taxon>
        <taxon>Nelumbonaceae</taxon>
        <taxon>Nelumbo</taxon>
    </lineage>
</organism>
<keyword evidence="1" id="KW-0521">NADP</keyword>
<dbReference type="Gene3D" id="3.40.50.720">
    <property type="entry name" value="NAD(P)-binding Rossmann-like Domain"/>
    <property type="match status" value="1"/>
</dbReference>
<dbReference type="InterPro" id="IPR026055">
    <property type="entry name" value="FAR"/>
</dbReference>
<evidence type="ECO:0000259" key="2">
    <source>
        <dbReference type="Pfam" id="PF07993"/>
    </source>
</evidence>
<dbReference type="Proteomes" id="UP000607653">
    <property type="component" value="Unassembled WGS sequence"/>
</dbReference>
<keyword evidence="1" id="KW-0443">Lipid metabolism</keyword>
<dbReference type="AlphaFoldDB" id="A0A822ZGF4"/>
<accession>A0A822ZGF4</accession>
<feature type="domain" description="Thioester reductase (TE)" evidence="2">
    <location>
        <begin position="7"/>
        <end position="93"/>
    </location>
</feature>
<dbReference type="PANTHER" id="PTHR11011">
    <property type="entry name" value="MALE STERILITY PROTEIN 2-RELATED"/>
    <property type="match status" value="1"/>
</dbReference>
<comment type="similarity">
    <text evidence="1">Belongs to the fatty acyl-CoA reductase family.</text>
</comment>
<protein>
    <recommendedName>
        <fullName evidence="1">Fatty acyl-CoA reductase</fullName>
        <ecNumber evidence="1">1.2.1.84</ecNumber>
    </recommendedName>
</protein>
<dbReference type="InterPro" id="IPR013120">
    <property type="entry name" value="FAR_NAD-bd"/>
</dbReference>
<comment type="caution">
    <text evidence="3">The sequence shown here is derived from an EMBL/GenBank/DDBJ whole genome shotgun (WGS) entry which is preliminary data.</text>
</comment>
<keyword evidence="1" id="KW-0560">Oxidoreductase</keyword>
<evidence type="ECO:0000313" key="4">
    <source>
        <dbReference type="Proteomes" id="UP000607653"/>
    </source>
</evidence>
<dbReference type="InterPro" id="IPR036291">
    <property type="entry name" value="NAD(P)-bd_dom_sf"/>
</dbReference>